<dbReference type="SUPFAM" id="SSF47413">
    <property type="entry name" value="lambda repressor-like DNA-binding domains"/>
    <property type="match status" value="1"/>
</dbReference>
<feature type="region of interest" description="Disordered" evidence="2">
    <location>
        <begin position="1"/>
        <end position="63"/>
    </location>
</feature>
<dbReference type="Proteomes" id="UP000320184">
    <property type="component" value="Unassembled WGS sequence"/>
</dbReference>
<dbReference type="GO" id="GO:0005829">
    <property type="term" value="C:cytosol"/>
    <property type="evidence" value="ECO:0007669"/>
    <property type="project" value="TreeGrafter"/>
</dbReference>
<dbReference type="AlphaFoldDB" id="A0A538SDU4"/>
<evidence type="ECO:0000313" key="4">
    <source>
        <dbReference type="EMBL" id="TMQ49546.1"/>
    </source>
</evidence>
<dbReference type="PROSITE" id="PS50943">
    <property type="entry name" value="HTH_CROC1"/>
    <property type="match status" value="1"/>
</dbReference>
<dbReference type="InterPro" id="IPR011051">
    <property type="entry name" value="RmlC_Cupin_sf"/>
</dbReference>
<evidence type="ECO:0000259" key="3">
    <source>
        <dbReference type="PROSITE" id="PS50943"/>
    </source>
</evidence>
<dbReference type="InterPro" id="IPR050807">
    <property type="entry name" value="TransReg_Diox_bact_type"/>
</dbReference>
<dbReference type="EMBL" id="VBOT01000121">
    <property type="protein sequence ID" value="TMQ49546.1"/>
    <property type="molecule type" value="Genomic_DNA"/>
</dbReference>
<dbReference type="InterPro" id="IPR001387">
    <property type="entry name" value="Cro/C1-type_HTH"/>
</dbReference>
<dbReference type="InterPro" id="IPR010982">
    <property type="entry name" value="Lambda_DNA-bd_dom_sf"/>
</dbReference>
<dbReference type="SMART" id="SM00530">
    <property type="entry name" value="HTH_XRE"/>
    <property type="match status" value="1"/>
</dbReference>
<dbReference type="InterPro" id="IPR014710">
    <property type="entry name" value="RmlC-like_jellyroll"/>
</dbReference>
<evidence type="ECO:0000256" key="2">
    <source>
        <dbReference type="SAM" id="MobiDB-lite"/>
    </source>
</evidence>
<feature type="domain" description="HTH cro/C1-type" evidence="3">
    <location>
        <begin position="70"/>
        <end position="124"/>
    </location>
</feature>
<keyword evidence="1" id="KW-0238">DNA-binding</keyword>
<dbReference type="CDD" id="cd00093">
    <property type="entry name" value="HTH_XRE"/>
    <property type="match status" value="1"/>
</dbReference>
<proteinExistence type="predicted"/>
<reference evidence="4 5" key="1">
    <citation type="journal article" date="2019" name="Nat. Microbiol.">
        <title>Mediterranean grassland soil C-N compound turnover is dependent on rainfall and depth, and is mediated by genomically divergent microorganisms.</title>
        <authorList>
            <person name="Diamond S."/>
            <person name="Andeer P.F."/>
            <person name="Li Z."/>
            <person name="Crits-Christoph A."/>
            <person name="Burstein D."/>
            <person name="Anantharaman K."/>
            <person name="Lane K.R."/>
            <person name="Thomas B.C."/>
            <person name="Pan C."/>
            <person name="Northen T.R."/>
            <person name="Banfield J.F."/>
        </authorList>
    </citation>
    <scope>NUCLEOTIDE SEQUENCE [LARGE SCALE GENOMIC DNA]</scope>
    <source>
        <strain evidence="4">WS_3</strain>
    </source>
</reference>
<dbReference type="GO" id="GO:0003677">
    <property type="term" value="F:DNA binding"/>
    <property type="evidence" value="ECO:0007669"/>
    <property type="project" value="UniProtKB-KW"/>
</dbReference>
<dbReference type="PANTHER" id="PTHR46797:SF1">
    <property type="entry name" value="METHYLPHOSPHONATE SYNTHASE"/>
    <property type="match status" value="1"/>
</dbReference>
<dbReference type="SUPFAM" id="SSF51182">
    <property type="entry name" value="RmlC-like cupins"/>
    <property type="match status" value="1"/>
</dbReference>
<organism evidence="4 5">
    <name type="scientific">Eiseniibacteriota bacterium</name>
    <dbReference type="NCBI Taxonomy" id="2212470"/>
    <lineage>
        <taxon>Bacteria</taxon>
        <taxon>Candidatus Eiseniibacteriota</taxon>
    </lineage>
</organism>
<accession>A0A538SDU4</accession>
<dbReference type="Gene3D" id="2.60.120.10">
    <property type="entry name" value="Jelly Rolls"/>
    <property type="match status" value="1"/>
</dbReference>
<evidence type="ECO:0000313" key="5">
    <source>
        <dbReference type="Proteomes" id="UP000320184"/>
    </source>
</evidence>
<dbReference type="PANTHER" id="PTHR46797">
    <property type="entry name" value="HTH-TYPE TRANSCRIPTIONAL REGULATOR"/>
    <property type="match status" value="1"/>
</dbReference>
<dbReference type="GO" id="GO:0003700">
    <property type="term" value="F:DNA-binding transcription factor activity"/>
    <property type="evidence" value="ECO:0007669"/>
    <property type="project" value="TreeGrafter"/>
</dbReference>
<comment type="caution">
    <text evidence="4">The sequence shown here is derived from an EMBL/GenBank/DDBJ whole genome shotgun (WGS) entry which is preliminary data.</text>
</comment>
<evidence type="ECO:0000256" key="1">
    <source>
        <dbReference type="ARBA" id="ARBA00023125"/>
    </source>
</evidence>
<name>A0A538SDU4_UNCEI</name>
<sequence>MKKTGPARQYHLAPRTRSGSMPLSELVEFGRATAAGHGQKQHSTTSPGRRDPDLSGTCRSVDPDELGRRIRNLRLQQRMTLKQVEESSGLSATHLSEIERGRTSPTIGALIRIARSLKRDTSYFVELEERDEASLVTRERAVAIMPADGVTGEALTPGIPGSGMFSYRLCFVAPGAELRLEPQELPGGALYLIRRGTLEAVFGESRLALGAGDSAQASLSVPHRMRSMPGEPAEVIAILTRPLPSRPSSSHTGGGES</sequence>
<dbReference type="Gene3D" id="1.10.260.40">
    <property type="entry name" value="lambda repressor-like DNA-binding domains"/>
    <property type="match status" value="1"/>
</dbReference>
<protein>
    <submittedName>
        <fullName evidence="4">Helix-turn-helix domain-containing protein</fullName>
    </submittedName>
</protein>
<dbReference type="Pfam" id="PF01381">
    <property type="entry name" value="HTH_3"/>
    <property type="match status" value="1"/>
</dbReference>
<gene>
    <name evidence="4" type="ORF">E6K73_09730</name>
</gene>
<dbReference type="CDD" id="cd02209">
    <property type="entry name" value="cupin_XRE_C"/>
    <property type="match status" value="1"/>
</dbReference>